<protein>
    <recommendedName>
        <fullName evidence="3">SalK</fullName>
    </recommendedName>
</protein>
<accession>A0A3M2LI02</accession>
<name>A0A3M2LI02_9NOCA</name>
<keyword evidence="2" id="KW-1185">Reference proteome</keyword>
<comment type="caution">
    <text evidence="1">The sequence shown here is derived from an EMBL/GenBank/DDBJ whole genome shotgun (WGS) entry which is preliminary data.</text>
</comment>
<evidence type="ECO:0000313" key="1">
    <source>
        <dbReference type="EMBL" id="RMI34398.1"/>
    </source>
</evidence>
<organism evidence="1 2">
    <name type="scientific">Nocardia stercoris</name>
    <dbReference type="NCBI Taxonomy" id="2483361"/>
    <lineage>
        <taxon>Bacteria</taxon>
        <taxon>Bacillati</taxon>
        <taxon>Actinomycetota</taxon>
        <taxon>Actinomycetes</taxon>
        <taxon>Mycobacteriales</taxon>
        <taxon>Nocardiaceae</taxon>
        <taxon>Nocardia</taxon>
    </lineage>
</organism>
<evidence type="ECO:0008006" key="3">
    <source>
        <dbReference type="Google" id="ProtNLM"/>
    </source>
</evidence>
<gene>
    <name evidence="1" type="ORF">EBN03_05910</name>
</gene>
<evidence type="ECO:0000313" key="2">
    <source>
        <dbReference type="Proteomes" id="UP000279275"/>
    </source>
</evidence>
<dbReference type="OrthoDB" id="157052at2"/>
<dbReference type="EMBL" id="RFFH01000002">
    <property type="protein sequence ID" value="RMI34398.1"/>
    <property type="molecule type" value="Genomic_DNA"/>
</dbReference>
<dbReference type="InterPro" id="IPR054058">
    <property type="entry name" value="HTH_67"/>
</dbReference>
<dbReference type="NCBIfam" id="NF047719">
    <property type="entry name" value="SCO6745_fam_HTH"/>
    <property type="match status" value="1"/>
</dbReference>
<dbReference type="Proteomes" id="UP000279275">
    <property type="component" value="Unassembled WGS sequence"/>
</dbReference>
<reference evidence="1 2" key="1">
    <citation type="submission" date="2018-10" db="EMBL/GenBank/DDBJ databases">
        <title>Isolation from cow dung.</title>
        <authorList>
            <person name="Ling L."/>
        </authorList>
    </citation>
    <scope>NUCLEOTIDE SEQUENCE [LARGE SCALE GENOMIC DNA]</scope>
    <source>
        <strain evidence="1 2">NEAU-LL90</strain>
    </source>
</reference>
<dbReference type="AlphaFoldDB" id="A0A3M2LI02"/>
<sequence>MWRVLEPLHSVTYFEPGCIAANKDAGLRGYWMGYFAARSAPLGAAGPELVTATFFNFSPAMVARALPDAWGFADPDTVLEVRQRAAAAALRAMAPEIAAAADAALPALRAAVASAPSGGRPLFAANREVANPADPVEELWQALTALREHRGDGHVAALVAAGLDGIEALVLFAADTGSGPEVWLPIRGWSESDWAAAQSRLAERALLDTDGAVTPAGKALREHIEARTDALAATAYRDIAGIDAALTALTPAARSVTATKVVKSPIFLATGKP</sequence>
<proteinExistence type="predicted"/>
<dbReference type="Pfam" id="PF21863">
    <property type="entry name" value="HTH_67"/>
    <property type="match status" value="1"/>
</dbReference>